<dbReference type="OrthoDB" id="5571054at2759"/>
<sequence length="412" mass="48916">MDRINSFLGKRVKKNERTLRVQNKRYKITKDDIMMVRVYRKCKNVSGTKLAHVEIRVDEKDLPVLEKRDKYYNKELYEKRFMEKYQRKWTGKRKEIEEEIYDIYAGEKLSDYKQEWVYDLTAQYNGRVEDLETKDMRLLEEIANKYRTPVEKSISVEEIIKYKSDRIDLGVSGQFEFGISEMRNGQVRTYDGEIYDIIYGNRLSDEMKTRAFEYTLLNNILYKKEKELLSNVIDCDVDGNRLIVLYKHRMEVYENDSIEKPTALYRFKKENLLKVKCMNQCILIGTTNGITRIEESQQADYTFLNYVVDFTMAGRYIFAINNTKKIVCIDNKKVISEICTGGIGRGISVYERETEYLIGVLFINEVKVYRMNKISKNIVPCYGIDGRYSNIRWNPNRCELFVSEKEKTTIFS</sequence>
<keyword evidence="2" id="KW-1185">Reference proteome</keyword>
<gene>
    <name evidence="1" type="ORF">ECANGB1_1567</name>
</gene>
<organism evidence="1 2">
    <name type="scientific">Enterospora canceri</name>
    <dbReference type="NCBI Taxonomy" id="1081671"/>
    <lineage>
        <taxon>Eukaryota</taxon>
        <taxon>Fungi</taxon>
        <taxon>Fungi incertae sedis</taxon>
        <taxon>Microsporidia</taxon>
        <taxon>Enterocytozoonidae</taxon>
        <taxon>Enterospora</taxon>
    </lineage>
</organism>
<dbReference type="AlphaFoldDB" id="A0A1Y1S5U3"/>
<evidence type="ECO:0000313" key="1">
    <source>
        <dbReference type="EMBL" id="ORD93771.1"/>
    </source>
</evidence>
<proteinExistence type="predicted"/>
<dbReference type="Proteomes" id="UP000192639">
    <property type="component" value="Unassembled WGS sequence"/>
</dbReference>
<name>A0A1Y1S5U3_9MICR</name>
<dbReference type="VEuPathDB" id="MicrosporidiaDB:ECANGB1_1567"/>
<evidence type="ECO:0000313" key="2">
    <source>
        <dbReference type="Proteomes" id="UP000192639"/>
    </source>
</evidence>
<dbReference type="EMBL" id="LWDP01000049">
    <property type="protein sequence ID" value="ORD93771.1"/>
    <property type="molecule type" value="Genomic_DNA"/>
</dbReference>
<comment type="caution">
    <text evidence="1">The sequence shown here is derived from an EMBL/GenBank/DDBJ whole genome shotgun (WGS) entry which is preliminary data.</text>
</comment>
<reference evidence="1 2" key="1">
    <citation type="journal article" date="2017" name="Environ. Microbiol.">
        <title>Decay of the glycolytic pathway and adaptation to intranuclear parasitism within Enterocytozoonidae microsporidia.</title>
        <authorList>
            <person name="Wiredu Boakye D."/>
            <person name="Jaroenlak P."/>
            <person name="Prachumwat A."/>
            <person name="Williams T.A."/>
            <person name="Bateman K.S."/>
            <person name="Itsathitphaisarn O."/>
            <person name="Sritunyalucksana K."/>
            <person name="Paszkiewicz K.H."/>
            <person name="Moore K.A."/>
            <person name="Stentiford G.D."/>
            <person name="Williams B.A."/>
        </authorList>
    </citation>
    <scope>NUCLEOTIDE SEQUENCE [LARGE SCALE GENOMIC DNA]</scope>
    <source>
        <strain evidence="1 2">GB1</strain>
    </source>
</reference>
<protein>
    <submittedName>
        <fullName evidence="1">Uncharacterized protein</fullName>
    </submittedName>
</protein>
<accession>A0A1Y1S5U3</accession>